<dbReference type="InterPro" id="IPR001872">
    <property type="entry name" value="Peptidase_A8"/>
</dbReference>
<accession>A0A2N5XZW6</accession>
<dbReference type="HAMAP" id="MF_00161">
    <property type="entry name" value="LspA"/>
    <property type="match status" value="1"/>
</dbReference>
<dbReference type="Pfam" id="PF01252">
    <property type="entry name" value="Peptidase_A8"/>
    <property type="match status" value="1"/>
</dbReference>
<comment type="pathway">
    <text evidence="9">Protein modification; lipoprotein biosynthesis (signal peptide cleavage).</text>
</comment>
<keyword evidence="8 9" id="KW-0472">Membrane</keyword>
<keyword evidence="3 9" id="KW-0645">Protease</keyword>
<keyword evidence="4 9" id="KW-0812">Transmembrane</keyword>
<protein>
    <recommendedName>
        <fullName evidence="9">Lipoprotein signal peptidase</fullName>
        <ecNumber evidence="9">3.4.23.36</ecNumber>
    </recommendedName>
    <alternativeName>
        <fullName evidence="9">Prolipoprotein signal peptidase</fullName>
    </alternativeName>
    <alternativeName>
        <fullName evidence="9">Signal peptidase II</fullName>
        <shortName evidence="9">SPase II</shortName>
    </alternativeName>
</protein>
<evidence type="ECO:0000256" key="9">
    <source>
        <dbReference type="HAMAP-Rule" id="MF_00161"/>
    </source>
</evidence>
<keyword evidence="5 9" id="KW-0064">Aspartyl protease</keyword>
<dbReference type="PRINTS" id="PR00781">
    <property type="entry name" value="LIPOSIGPTASE"/>
</dbReference>
<dbReference type="AlphaFoldDB" id="A0A2N5XZW6"/>
<evidence type="ECO:0000313" key="12">
    <source>
        <dbReference type="Proteomes" id="UP000234845"/>
    </source>
</evidence>
<evidence type="ECO:0000256" key="4">
    <source>
        <dbReference type="ARBA" id="ARBA00022692"/>
    </source>
</evidence>
<evidence type="ECO:0000256" key="2">
    <source>
        <dbReference type="ARBA" id="ARBA00022475"/>
    </source>
</evidence>
<comment type="caution">
    <text evidence="9">Lacks conserved residue(s) required for the propagation of feature annotation.</text>
</comment>
<dbReference type="EC" id="3.4.23.36" evidence="9"/>
<comment type="catalytic activity">
    <reaction evidence="9">
        <text>Release of signal peptides from bacterial membrane prolipoproteins. Hydrolyzes -Xaa-Yaa-Zaa-|-(S,diacylglyceryl)Cys-, in which Xaa is hydrophobic (preferably Leu), and Yaa (Ala or Ser) and Zaa (Gly or Ala) have small, neutral side chains.</text>
        <dbReference type="EC" id="3.4.23.36"/>
    </reaction>
</comment>
<feature type="transmembrane region" description="Helical" evidence="9">
    <location>
        <begin position="89"/>
        <end position="107"/>
    </location>
</feature>
<evidence type="ECO:0000256" key="6">
    <source>
        <dbReference type="ARBA" id="ARBA00022801"/>
    </source>
</evidence>
<feature type="active site" evidence="9">
    <location>
        <position position="117"/>
    </location>
</feature>
<name>A0A2N5XZW6_9GAMM</name>
<evidence type="ECO:0000256" key="3">
    <source>
        <dbReference type="ARBA" id="ARBA00022670"/>
    </source>
</evidence>
<gene>
    <name evidence="9" type="primary">lspA</name>
    <name evidence="11" type="ORF">CWI75_14250</name>
</gene>
<comment type="similarity">
    <text evidence="1 9 10">Belongs to the peptidase A8 family.</text>
</comment>
<evidence type="ECO:0000256" key="7">
    <source>
        <dbReference type="ARBA" id="ARBA00022989"/>
    </source>
</evidence>
<evidence type="ECO:0000256" key="10">
    <source>
        <dbReference type="RuleBase" id="RU004181"/>
    </source>
</evidence>
<dbReference type="NCBIfam" id="TIGR00077">
    <property type="entry name" value="lspA"/>
    <property type="match status" value="1"/>
</dbReference>
<keyword evidence="12" id="KW-1185">Reference proteome</keyword>
<dbReference type="Proteomes" id="UP000234845">
    <property type="component" value="Unassembled WGS sequence"/>
</dbReference>
<sequence length="162" mass="17986">MWHGQWYLLALVVIGLDQVTKTLAESYLQYGQPLVLTAWFNLTLQYNTGAAFSFLSEAGGWQRYFFSTVAVVMSIVLVVWLSRLSRRQWLLALALALILGGAIGNLWDRVMLGHVVDFISVHYGGYYFPAFNIADSAITVGALCMIVDSFLARDIAAVKNGD</sequence>
<reference evidence="12" key="1">
    <citation type="submission" date="2017-11" db="EMBL/GenBank/DDBJ databases">
        <title>The draft genome sequence of Chromatocurvus sp. F02.</title>
        <authorList>
            <person name="Du Z.-J."/>
            <person name="Chang Y.-Q."/>
        </authorList>
    </citation>
    <scope>NUCLEOTIDE SEQUENCE [LARGE SCALE GENOMIC DNA]</scope>
    <source>
        <strain evidence="12">F02</strain>
    </source>
</reference>
<feature type="active site" evidence="9">
    <location>
        <position position="135"/>
    </location>
</feature>
<feature type="transmembrane region" description="Helical" evidence="9">
    <location>
        <begin position="64"/>
        <end position="82"/>
    </location>
</feature>
<dbReference type="GO" id="GO:0005886">
    <property type="term" value="C:plasma membrane"/>
    <property type="evidence" value="ECO:0007669"/>
    <property type="project" value="UniProtKB-SubCell"/>
</dbReference>
<keyword evidence="7 9" id="KW-1133">Transmembrane helix</keyword>
<evidence type="ECO:0000313" key="11">
    <source>
        <dbReference type="EMBL" id="PLW81629.1"/>
    </source>
</evidence>
<dbReference type="PANTHER" id="PTHR33695">
    <property type="entry name" value="LIPOPROTEIN SIGNAL PEPTIDASE"/>
    <property type="match status" value="1"/>
</dbReference>
<organism evidence="11 12">
    <name type="scientific">Kineobactrum sediminis</name>
    <dbReference type="NCBI Taxonomy" id="1905677"/>
    <lineage>
        <taxon>Bacteria</taxon>
        <taxon>Pseudomonadati</taxon>
        <taxon>Pseudomonadota</taxon>
        <taxon>Gammaproteobacteria</taxon>
        <taxon>Cellvibrionales</taxon>
        <taxon>Halieaceae</taxon>
        <taxon>Kineobactrum</taxon>
    </lineage>
</organism>
<dbReference type="EMBL" id="PKLZ01000011">
    <property type="protein sequence ID" value="PLW81629.1"/>
    <property type="molecule type" value="Genomic_DNA"/>
</dbReference>
<proteinExistence type="inferred from homology"/>
<evidence type="ECO:0000256" key="5">
    <source>
        <dbReference type="ARBA" id="ARBA00022750"/>
    </source>
</evidence>
<feature type="transmembrane region" description="Helical" evidence="9">
    <location>
        <begin position="127"/>
        <end position="151"/>
    </location>
</feature>
<dbReference type="PANTHER" id="PTHR33695:SF1">
    <property type="entry name" value="LIPOPROTEIN SIGNAL PEPTIDASE"/>
    <property type="match status" value="1"/>
</dbReference>
<dbReference type="RefSeq" id="WP_101522192.1">
    <property type="nucleotide sequence ID" value="NZ_PKLZ01000011.1"/>
</dbReference>
<keyword evidence="6 9" id="KW-0378">Hydrolase</keyword>
<dbReference type="GO" id="GO:0004190">
    <property type="term" value="F:aspartic-type endopeptidase activity"/>
    <property type="evidence" value="ECO:0007669"/>
    <property type="project" value="UniProtKB-UniRule"/>
</dbReference>
<evidence type="ECO:0000256" key="1">
    <source>
        <dbReference type="ARBA" id="ARBA00006139"/>
    </source>
</evidence>
<dbReference type="UniPathway" id="UPA00665"/>
<dbReference type="GO" id="GO:0006508">
    <property type="term" value="P:proteolysis"/>
    <property type="evidence" value="ECO:0007669"/>
    <property type="project" value="UniProtKB-KW"/>
</dbReference>
<comment type="subcellular location">
    <subcellularLocation>
        <location evidence="9">Cell membrane</location>
        <topology evidence="9">Multi-pass membrane protein</topology>
    </subcellularLocation>
</comment>
<dbReference type="OrthoDB" id="9810259at2"/>
<comment type="function">
    <text evidence="9">This protein specifically catalyzes the removal of signal peptides from prolipoproteins.</text>
</comment>
<evidence type="ECO:0000256" key="8">
    <source>
        <dbReference type="ARBA" id="ARBA00023136"/>
    </source>
</evidence>
<comment type="caution">
    <text evidence="11">The sequence shown here is derived from an EMBL/GenBank/DDBJ whole genome shotgun (WGS) entry which is preliminary data.</text>
</comment>
<keyword evidence="2 9" id="KW-1003">Cell membrane</keyword>